<protein>
    <submittedName>
        <fullName evidence="2">Uncharacterized protein</fullName>
    </submittedName>
</protein>
<name>A0A2L0EMZ8_SORCE</name>
<dbReference type="OrthoDB" id="5515210at2"/>
<proteinExistence type="predicted"/>
<reference evidence="2 3" key="1">
    <citation type="submission" date="2015-09" db="EMBL/GenBank/DDBJ databases">
        <title>Sorangium comparison.</title>
        <authorList>
            <person name="Zaburannyi N."/>
            <person name="Bunk B."/>
            <person name="Overmann J."/>
            <person name="Mueller R."/>
        </authorList>
    </citation>
    <scope>NUCLEOTIDE SEQUENCE [LARGE SCALE GENOMIC DNA]</scope>
    <source>
        <strain evidence="2 3">So ce26</strain>
    </source>
</reference>
<evidence type="ECO:0000313" key="2">
    <source>
        <dbReference type="EMBL" id="AUX40683.1"/>
    </source>
</evidence>
<accession>A0A2L0EMZ8</accession>
<dbReference type="EMBL" id="CP012673">
    <property type="protein sequence ID" value="AUX40683.1"/>
    <property type="molecule type" value="Genomic_DNA"/>
</dbReference>
<dbReference type="Proteomes" id="UP000238348">
    <property type="component" value="Chromosome"/>
</dbReference>
<dbReference type="AlphaFoldDB" id="A0A2L0EMZ8"/>
<evidence type="ECO:0000256" key="1">
    <source>
        <dbReference type="SAM" id="MobiDB-lite"/>
    </source>
</evidence>
<sequence length="113" mass="11602">MSGDDENERQGKGGGIDPSSEIAAVFDDLETLLKNGDVVGALTVRGINASLALLAADALRAYLAGRKAEAAEDFATVAEEIRGRLAARGDARGEDGPADAGSQGETSRSNGRR</sequence>
<evidence type="ECO:0000313" key="3">
    <source>
        <dbReference type="Proteomes" id="UP000238348"/>
    </source>
</evidence>
<feature type="compositionally biased region" description="Polar residues" evidence="1">
    <location>
        <begin position="103"/>
        <end position="113"/>
    </location>
</feature>
<gene>
    <name evidence="2" type="ORF">SOCE26_020840</name>
</gene>
<feature type="region of interest" description="Disordered" evidence="1">
    <location>
        <begin position="87"/>
        <end position="113"/>
    </location>
</feature>
<dbReference type="RefSeq" id="WP_104978450.1">
    <property type="nucleotide sequence ID" value="NZ_CP012673.1"/>
</dbReference>
<feature type="region of interest" description="Disordered" evidence="1">
    <location>
        <begin position="1"/>
        <end position="20"/>
    </location>
</feature>
<organism evidence="2 3">
    <name type="scientific">Sorangium cellulosum</name>
    <name type="common">Polyangium cellulosum</name>
    <dbReference type="NCBI Taxonomy" id="56"/>
    <lineage>
        <taxon>Bacteria</taxon>
        <taxon>Pseudomonadati</taxon>
        <taxon>Myxococcota</taxon>
        <taxon>Polyangia</taxon>
        <taxon>Polyangiales</taxon>
        <taxon>Polyangiaceae</taxon>
        <taxon>Sorangium</taxon>
    </lineage>
</organism>